<comment type="function">
    <text evidence="4">Catalyzes amidations at positions B, D, E, and G on adenosylcobyrinic A,C-diamide. NH(2) groups are provided by glutamine, and one molecule of ATP is hydrogenolyzed for each amidation.</text>
</comment>
<dbReference type="GO" id="GO:0003824">
    <property type="term" value="F:catalytic activity"/>
    <property type="evidence" value="ECO:0007669"/>
    <property type="project" value="InterPro"/>
</dbReference>
<dbReference type="PATRIC" id="fig|1631356.3.peg.591"/>
<evidence type="ECO:0000313" key="8">
    <source>
        <dbReference type="Proteomes" id="UP000037397"/>
    </source>
</evidence>
<comment type="caution">
    <text evidence="7">The sequence shown here is derived from an EMBL/GenBank/DDBJ whole genome shotgun (WGS) entry which is preliminary data.</text>
</comment>
<comment type="similarity">
    <text evidence="4">Belongs to the CobB/CobQ family. CobQ subfamily.</text>
</comment>
<dbReference type="NCBIfam" id="NF001989">
    <property type="entry name" value="PRK00784.1"/>
    <property type="match status" value="1"/>
</dbReference>
<dbReference type="EMBL" id="LAIR01000002">
    <property type="protein sequence ID" value="KNX36387.1"/>
    <property type="molecule type" value="Genomic_DNA"/>
</dbReference>
<evidence type="ECO:0000256" key="3">
    <source>
        <dbReference type="ARBA" id="ARBA00022962"/>
    </source>
</evidence>
<comment type="pathway">
    <text evidence="1 4">Cofactor biosynthesis; adenosylcobalamin biosynthesis.</text>
</comment>
<dbReference type="InterPro" id="IPR002586">
    <property type="entry name" value="CobQ/CobB/MinD/ParA_Nub-bd_dom"/>
</dbReference>
<dbReference type="PANTHER" id="PTHR21343:SF1">
    <property type="entry name" value="COBYRIC ACID SYNTHASE"/>
    <property type="match status" value="1"/>
</dbReference>
<accession>A0A0L6CEZ6</accession>
<dbReference type="UniPathway" id="UPA00148"/>
<dbReference type="CDD" id="cd01750">
    <property type="entry name" value="GATase1_CobQ"/>
    <property type="match status" value="1"/>
</dbReference>
<dbReference type="InterPro" id="IPR029062">
    <property type="entry name" value="Class_I_gatase-like"/>
</dbReference>
<feature type="domain" description="CobB/CobQ-like glutamine amidotransferase" evidence="6">
    <location>
        <begin position="254"/>
        <end position="428"/>
    </location>
</feature>
<evidence type="ECO:0000256" key="2">
    <source>
        <dbReference type="ARBA" id="ARBA00022573"/>
    </source>
</evidence>
<evidence type="ECO:0000256" key="4">
    <source>
        <dbReference type="HAMAP-Rule" id="MF_00028"/>
    </source>
</evidence>
<keyword evidence="8" id="KW-1185">Reference proteome</keyword>
<feature type="domain" description="CobQ/CobB/MinD/ParA nucleotide binding" evidence="5">
    <location>
        <begin position="6"/>
        <end position="230"/>
    </location>
</feature>
<organism evidence="7 8">
    <name type="scientific">Luteipulveratus halotolerans</name>
    <dbReference type="NCBI Taxonomy" id="1631356"/>
    <lineage>
        <taxon>Bacteria</taxon>
        <taxon>Bacillati</taxon>
        <taxon>Actinomycetota</taxon>
        <taxon>Actinomycetes</taxon>
        <taxon>Micrococcales</taxon>
        <taxon>Dermacoccaceae</taxon>
        <taxon>Luteipulveratus</taxon>
    </lineage>
</organism>
<dbReference type="PANTHER" id="PTHR21343">
    <property type="entry name" value="DETHIOBIOTIN SYNTHETASE"/>
    <property type="match status" value="1"/>
</dbReference>
<protein>
    <recommendedName>
        <fullName evidence="4">Cobyric acid synthase</fullName>
    </recommendedName>
</protein>
<dbReference type="RefSeq" id="WP_050668641.1">
    <property type="nucleotide sequence ID" value="NZ_LAIR01000002.1"/>
</dbReference>
<evidence type="ECO:0000259" key="6">
    <source>
        <dbReference type="Pfam" id="PF07685"/>
    </source>
</evidence>
<dbReference type="NCBIfam" id="TIGR00313">
    <property type="entry name" value="cobQ"/>
    <property type="match status" value="1"/>
</dbReference>
<feature type="active site" description="Nucleophile" evidence="4">
    <location>
        <position position="333"/>
    </location>
</feature>
<proteinExistence type="inferred from homology"/>
<keyword evidence="2 4" id="KW-0169">Cobalamin biosynthesis</keyword>
<evidence type="ECO:0000259" key="5">
    <source>
        <dbReference type="Pfam" id="PF01656"/>
    </source>
</evidence>
<dbReference type="AlphaFoldDB" id="A0A0L6CEZ6"/>
<feature type="active site" evidence="4">
    <location>
        <position position="421"/>
    </location>
</feature>
<dbReference type="SUPFAM" id="SSF52540">
    <property type="entry name" value="P-loop containing nucleoside triphosphate hydrolases"/>
    <property type="match status" value="1"/>
</dbReference>
<dbReference type="CDD" id="cd05389">
    <property type="entry name" value="CobQ_N"/>
    <property type="match status" value="1"/>
</dbReference>
<dbReference type="Proteomes" id="UP000037397">
    <property type="component" value="Unassembled WGS sequence"/>
</dbReference>
<dbReference type="HAMAP" id="MF_00028">
    <property type="entry name" value="CobQ"/>
    <property type="match status" value="1"/>
</dbReference>
<reference evidence="8" key="1">
    <citation type="submission" date="2015-03" db="EMBL/GenBank/DDBJ databases">
        <title>Luteipulveratus halotolerans sp. nov., a novel actinobacterium (Dermacoccaceae) from Sarawak, Malaysia.</title>
        <authorList>
            <person name="Juboi H."/>
            <person name="Basik A."/>
            <person name="Shamsul S.S."/>
            <person name="Arnold P."/>
            <person name="Schmitt E.K."/>
            <person name="Sanglier J.-J."/>
            <person name="Yeo T."/>
        </authorList>
    </citation>
    <scope>NUCLEOTIDE SEQUENCE [LARGE SCALE GENOMIC DNA]</scope>
    <source>
        <strain evidence="8">C296001</strain>
    </source>
</reference>
<dbReference type="Gene3D" id="3.40.50.300">
    <property type="entry name" value="P-loop containing nucleotide triphosphate hydrolases"/>
    <property type="match status" value="1"/>
</dbReference>
<gene>
    <name evidence="4" type="primary">cobQ</name>
    <name evidence="7" type="ORF">VV01_03305</name>
</gene>
<dbReference type="Pfam" id="PF01656">
    <property type="entry name" value="CbiA"/>
    <property type="match status" value="1"/>
</dbReference>
<evidence type="ECO:0000256" key="1">
    <source>
        <dbReference type="ARBA" id="ARBA00004953"/>
    </source>
</evidence>
<dbReference type="GO" id="GO:0009236">
    <property type="term" value="P:cobalamin biosynthetic process"/>
    <property type="evidence" value="ECO:0007669"/>
    <property type="project" value="UniProtKB-UniRule"/>
</dbReference>
<dbReference type="SUPFAM" id="SSF52317">
    <property type="entry name" value="Class I glutamine amidotransferase-like"/>
    <property type="match status" value="1"/>
</dbReference>
<dbReference type="GO" id="GO:0015420">
    <property type="term" value="F:ABC-type vitamin B12 transporter activity"/>
    <property type="evidence" value="ECO:0007669"/>
    <property type="project" value="UniProtKB-UniRule"/>
</dbReference>
<name>A0A0L6CEZ6_9MICO</name>
<keyword evidence="3 4" id="KW-0315">Glutamine amidotransferase</keyword>
<dbReference type="PROSITE" id="PS51274">
    <property type="entry name" value="GATASE_COBBQ"/>
    <property type="match status" value="1"/>
</dbReference>
<dbReference type="OrthoDB" id="9808302at2"/>
<dbReference type="InterPro" id="IPR047045">
    <property type="entry name" value="CobQ_N"/>
</dbReference>
<dbReference type="STRING" id="1631356.VV01_03305"/>
<dbReference type="Pfam" id="PF07685">
    <property type="entry name" value="GATase_3"/>
    <property type="match status" value="1"/>
</dbReference>
<sequence length="498" mass="52802">MPGSLLVAGTTSDAGKSVVTSGICRLLSRAGVKVAPFKAQNMSNNSMVTAAGAEIGRAQWIQSIAAGAEPEPAMNPVLLKPSSDRRSHVVVMGEPAGRLEAGEYAGGRAHLAEAAYAAYDDLRSRFDVVVCEGAGGVAEINLRAWDYVNLGLAQHDSMPTIVVADIDRGGVFAQLYGSLALLDAADQRLIAGFVINKFRGDVTLLSPGTTELERLTGRSVLGILPWQHGLWMDSEDAVAIDQRPTPRDAADALRVAVLAFPRISNFTDVDALSLEPDVDVRFVSRPEDVDAADLVILPGTRSTLGDLAWARDRGLDEAVRRFAASGRHVLGVCGGAQMLGSSIVDPVGVEGDSGVVADGLGLLDITTEFATDKALAVVEGRHDGHAVRGYVIHHGRIRRGDRSAPFLDGARSDNVHGTMWHGSLESDDFRRAVLADAARAAGRTTFAPDPSLSFEQARIDRLDVLADLIDEHIGLDPLMQLVEHGPPPGLPHIQAGVR</sequence>
<dbReference type="InterPro" id="IPR011698">
    <property type="entry name" value="GATase_3"/>
</dbReference>
<dbReference type="Gene3D" id="3.40.50.880">
    <property type="match status" value="1"/>
</dbReference>
<dbReference type="InterPro" id="IPR027417">
    <property type="entry name" value="P-loop_NTPase"/>
</dbReference>
<evidence type="ECO:0000313" key="7">
    <source>
        <dbReference type="EMBL" id="KNX36387.1"/>
    </source>
</evidence>
<dbReference type="InterPro" id="IPR033949">
    <property type="entry name" value="CobQ_GATase1"/>
</dbReference>
<dbReference type="InterPro" id="IPR004459">
    <property type="entry name" value="CobQ_synth"/>
</dbReference>